<keyword evidence="2" id="KW-0489">Methyltransferase</keyword>
<name>A0A1G7ELD3_9ACTN</name>
<dbReference type="PANTHER" id="PTHR45036">
    <property type="entry name" value="METHYLTRANSFERASE LIKE 7B"/>
    <property type="match status" value="1"/>
</dbReference>
<dbReference type="Gene3D" id="3.40.50.150">
    <property type="entry name" value="Vaccinia Virus protein VP39"/>
    <property type="match status" value="1"/>
</dbReference>
<dbReference type="STRING" id="675864.SAMN04489747_3977"/>
<keyword evidence="3" id="KW-1185">Reference proteome</keyword>
<dbReference type="SUPFAM" id="SSF53335">
    <property type="entry name" value="S-adenosyl-L-methionine-dependent methyltransferases"/>
    <property type="match status" value="1"/>
</dbReference>
<evidence type="ECO:0000259" key="1">
    <source>
        <dbReference type="Pfam" id="PF08241"/>
    </source>
</evidence>
<keyword evidence="2" id="KW-0808">Transferase</keyword>
<dbReference type="PANTHER" id="PTHR45036:SF1">
    <property type="entry name" value="METHYLTRANSFERASE LIKE 7A"/>
    <property type="match status" value="1"/>
</dbReference>
<dbReference type="InterPro" id="IPR052356">
    <property type="entry name" value="Thiol_S-MT"/>
</dbReference>
<dbReference type="InterPro" id="IPR013216">
    <property type="entry name" value="Methyltransf_11"/>
</dbReference>
<dbReference type="CDD" id="cd02440">
    <property type="entry name" value="AdoMet_MTases"/>
    <property type="match status" value="1"/>
</dbReference>
<proteinExistence type="predicted"/>
<dbReference type="GO" id="GO:0008757">
    <property type="term" value="F:S-adenosylmethionine-dependent methyltransferase activity"/>
    <property type="evidence" value="ECO:0007669"/>
    <property type="project" value="InterPro"/>
</dbReference>
<evidence type="ECO:0000313" key="2">
    <source>
        <dbReference type="EMBL" id="SDE64226.1"/>
    </source>
</evidence>
<accession>A0A1G7ELD3</accession>
<feature type="domain" description="Methyltransferase type 11" evidence="1">
    <location>
        <begin position="28"/>
        <end position="122"/>
    </location>
</feature>
<reference evidence="2 3" key="1">
    <citation type="submission" date="2016-10" db="EMBL/GenBank/DDBJ databases">
        <authorList>
            <person name="de Groot N.N."/>
        </authorList>
    </citation>
    <scope>NUCLEOTIDE SEQUENCE [LARGE SCALE GENOMIC DNA]</scope>
    <source>
        <strain evidence="2 3">MON 2.2</strain>
    </source>
</reference>
<dbReference type="OrthoDB" id="65624at2"/>
<dbReference type="Proteomes" id="UP000198546">
    <property type="component" value="Chromosome i"/>
</dbReference>
<gene>
    <name evidence="2" type="ORF">SAMN04489747_3977</name>
</gene>
<evidence type="ECO:0000313" key="3">
    <source>
        <dbReference type="Proteomes" id="UP000198546"/>
    </source>
</evidence>
<dbReference type="RefSeq" id="WP_157677254.1">
    <property type="nucleotide sequence ID" value="NZ_LT629688.1"/>
</dbReference>
<dbReference type="EMBL" id="LT629688">
    <property type="protein sequence ID" value="SDE64226.1"/>
    <property type="molecule type" value="Genomic_DNA"/>
</dbReference>
<dbReference type="InterPro" id="IPR029063">
    <property type="entry name" value="SAM-dependent_MTases_sf"/>
</dbReference>
<dbReference type="Pfam" id="PF08241">
    <property type="entry name" value="Methyltransf_11"/>
    <property type="match status" value="1"/>
</dbReference>
<organism evidence="2 3">
    <name type="scientific">Auraticoccus monumenti</name>
    <dbReference type="NCBI Taxonomy" id="675864"/>
    <lineage>
        <taxon>Bacteria</taxon>
        <taxon>Bacillati</taxon>
        <taxon>Actinomycetota</taxon>
        <taxon>Actinomycetes</taxon>
        <taxon>Propionibacteriales</taxon>
        <taxon>Propionibacteriaceae</taxon>
        <taxon>Auraticoccus</taxon>
    </lineage>
</organism>
<protein>
    <submittedName>
        <fullName evidence="2">Methyltransferase domain-containing protein</fullName>
    </submittedName>
</protein>
<dbReference type="GO" id="GO:0032259">
    <property type="term" value="P:methylation"/>
    <property type="evidence" value="ECO:0007669"/>
    <property type="project" value="UniProtKB-KW"/>
</dbReference>
<dbReference type="AlphaFoldDB" id="A0A1G7ELD3"/>
<sequence length="196" mass="20332">MTPTPTVGRAAFVAARARAVRGLRGRVLEIGAGRGANFADLGPGVEWLGLESAAGPRRRLAVNARRHGHLAPPIAASAESVPLPASSVDGVLGTTVLCSVRDPAAVLDEVARVLVPGGRLVLAEHVAAPPGSGVRALQQAVRPWTRLLDHGCDPTRDTAAAVARSPLRLETVTWFLVPVLGRLGVPFVVIEASAPR</sequence>